<dbReference type="AlphaFoldDB" id="A0A0E0J4U1"/>
<dbReference type="HOGENOM" id="CLU_2472871_0_0_1"/>
<dbReference type="Gramene" id="ONIVA11G21160.1">
    <property type="protein sequence ID" value="ONIVA11G21160.1"/>
    <property type="gene ID" value="ONIVA11G21160"/>
</dbReference>
<evidence type="ECO:0000313" key="1">
    <source>
        <dbReference type="EnsemblPlants" id="ONIVA11G21160.1"/>
    </source>
</evidence>
<dbReference type="EnsemblPlants" id="ONIVA11G21160.1">
    <property type="protein sequence ID" value="ONIVA11G21160.1"/>
    <property type="gene ID" value="ONIVA11G21160"/>
</dbReference>
<reference evidence="1" key="1">
    <citation type="submission" date="2015-04" db="UniProtKB">
        <authorList>
            <consortium name="EnsemblPlants"/>
        </authorList>
    </citation>
    <scope>IDENTIFICATION</scope>
    <source>
        <strain evidence="1">SL10</strain>
    </source>
</reference>
<dbReference type="Proteomes" id="UP000006591">
    <property type="component" value="Chromosome 11"/>
</dbReference>
<accession>A0A0E0J4U1</accession>
<sequence>MDCCFLCTFCYHIFFWEKEFVHTVSNASWTRQQPTLLEPHGAIINMRMLYYPCENPRCRSRQAQNVTVNTCIVCNREIPGIFLRSYDP</sequence>
<organism evidence="1">
    <name type="scientific">Oryza nivara</name>
    <name type="common">Indian wild rice</name>
    <name type="synonym">Oryza sativa f. spontanea</name>
    <dbReference type="NCBI Taxonomy" id="4536"/>
    <lineage>
        <taxon>Eukaryota</taxon>
        <taxon>Viridiplantae</taxon>
        <taxon>Streptophyta</taxon>
        <taxon>Embryophyta</taxon>
        <taxon>Tracheophyta</taxon>
        <taxon>Spermatophyta</taxon>
        <taxon>Magnoliopsida</taxon>
        <taxon>Liliopsida</taxon>
        <taxon>Poales</taxon>
        <taxon>Poaceae</taxon>
        <taxon>BOP clade</taxon>
        <taxon>Oryzoideae</taxon>
        <taxon>Oryzeae</taxon>
        <taxon>Oryzinae</taxon>
        <taxon>Oryza</taxon>
    </lineage>
</organism>
<keyword evidence="2" id="KW-1185">Reference proteome</keyword>
<name>A0A0E0J4U1_ORYNI</name>
<reference evidence="1" key="2">
    <citation type="submission" date="2018-04" db="EMBL/GenBank/DDBJ databases">
        <title>OnivRS2 (Oryza nivara Reference Sequence Version 2).</title>
        <authorList>
            <person name="Zhang J."/>
            <person name="Kudrna D."/>
            <person name="Lee S."/>
            <person name="Talag J."/>
            <person name="Rajasekar S."/>
            <person name="Welchert J."/>
            <person name="Hsing Y.-I."/>
            <person name="Wing R.A."/>
        </authorList>
    </citation>
    <scope>NUCLEOTIDE SEQUENCE [LARGE SCALE GENOMIC DNA]</scope>
    <source>
        <strain evidence="1">SL10</strain>
    </source>
</reference>
<proteinExistence type="predicted"/>
<protein>
    <submittedName>
        <fullName evidence="1">Uncharacterized protein</fullName>
    </submittedName>
</protein>
<evidence type="ECO:0000313" key="2">
    <source>
        <dbReference type="Proteomes" id="UP000006591"/>
    </source>
</evidence>